<reference evidence="1" key="1">
    <citation type="submission" date="2012-11" db="EMBL/GenBank/DDBJ databases">
        <authorList>
            <person name="Lucero-Rivera Y.E."/>
            <person name="Tovar-Ramirez D."/>
        </authorList>
    </citation>
    <scope>NUCLEOTIDE SEQUENCE</scope>
    <source>
        <tissue evidence="1">Salivary gland</tissue>
    </source>
</reference>
<protein>
    <submittedName>
        <fullName evidence="1">Uncharacterized protein</fullName>
    </submittedName>
</protein>
<proteinExistence type="evidence at transcript level"/>
<feature type="non-terminal residue" evidence="1">
    <location>
        <position position="94"/>
    </location>
</feature>
<dbReference type="EMBL" id="GACK01000158">
    <property type="protein sequence ID" value="JAA64876.1"/>
    <property type="molecule type" value="mRNA"/>
</dbReference>
<accession>L7MKX8</accession>
<name>L7MKX8_RHIPC</name>
<sequence>MMASGSSLRMCTGAAPVCTLCLQDIPDPRIATRLIPRFCCRPRSVHLLWPRSQRPWQRATESRAGSSGAASWSPRLDVRSVLKGWAVRWSPWAT</sequence>
<evidence type="ECO:0000313" key="1">
    <source>
        <dbReference type="EMBL" id="JAA64876.1"/>
    </source>
</evidence>
<reference evidence="1" key="2">
    <citation type="journal article" date="2015" name="J. Proteomics">
        <title>Sexual differences in the sialomes of the zebra tick, Rhipicephalus pulchellus.</title>
        <authorList>
            <person name="Tan A.W."/>
            <person name="Francischetti I.M."/>
            <person name="Slovak M."/>
            <person name="Kini R.M."/>
            <person name="Ribeiro J.M."/>
        </authorList>
    </citation>
    <scope>NUCLEOTIDE SEQUENCE</scope>
    <source>
        <tissue evidence="1">Salivary gland</tissue>
    </source>
</reference>
<dbReference type="AlphaFoldDB" id="L7MKX8"/>
<organism evidence="1">
    <name type="scientific">Rhipicephalus pulchellus</name>
    <name type="common">Yellow backed tick</name>
    <name type="synonym">Dermacentor pulchellus</name>
    <dbReference type="NCBI Taxonomy" id="72859"/>
    <lineage>
        <taxon>Eukaryota</taxon>
        <taxon>Metazoa</taxon>
        <taxon>Ecdysozoa</taxon>
        <taxon>Arthropoda</taxon>
        <taxon>Chelicerata</taxon>
        <taxon>Arachnida</taxon>
        <taxon>Acari</taxon>
        <taxon>Parasitiformes</taxon>
        <taxon>Ixodida</taxon>
        <taxon>Ixodoidea</taxon>
        <taxon>Ixodidae</taxon>
        <taxon>Rhipicephalinae</taxon>
        <taxon>Rhipicephalus</taxon>
        <taxon>Rhipicephalus</taxon>
    </lineage>
</organism>